<proteinExistence type="predicted"/>
<evidence type="ECO:0000313" key="2">
    <source>
        <dbReference type="Proteomes" id="UP000612808"/>
    </source>
</evidence>
<evidence type="ECO:0000313" key="1">
    <source>
        <dbReference type="EMBL" id="GID14091.1"/>
    </source>
</evidence>
<dbReference type="AlphaFoldDB" id="A0A8J3NCI9"/>
<name>A0A8J3NCI9_9ACTN</name>
<dbReference type="Proteomes" id="UP000612808">
    <property type="component" value="Unassembled WGS sequence"/>
</dbReference>
<dbReference type="RefSeq" id="WP_203661733.1">
    <property type="nucleotide sequence ID" value="NZ_BAAAZM010000001.1"/>
</dbReference>
<accession>A0A8J3NCI9</accession>
<gene>
    <name evidence="1" type="ORF">Aru02nite_49800</name>
</gene>
<comment type="caution">
    <text evidence="1">The sequence shown here is derived from an EMBL/GenBank/DDBJ whole genome shotgun (WGS) entry which is preliminary data.</text>
</comment>
<sequence length="198" mass="21882">MAWEWVSPAASATVALAAMYFTWRSIKLSQYQAKNRAETERRQRRLADAYVELLTLASETGQWVALVRPFIRYGEAPPPLPSLAAQARAEARILAFGSETVHTLFLEWRKVVNEIVLANSMLSSATMAHASGQQSRVNQADVWRRLPALRTAESQARQQLADQAAQELGSRLGVREADTVPDVAAVDPAVTTAHTIDR</sequence>
<organism evidence="1 2">
    <name type="scientific">Actinocatenispora rupis</name>
    <dbReference type="NCBI Taxonomy" id="519421"/>
    <lineage>
        <taxon>Bacteria</taxon>
        <taxon>Bacillati</taxon>
        <taxon>Actinomycetota</taxon>
        <taxon>Actinomycetes</taxon>
        <taxon>Micromonosporales</taxon>
        <taxon>Micromonosporaceae</taxon>
        <taxon>Actinocatenispora</taxon>
    </lineage>
</organism>
<keyword evidence="2" id="KW-1185">Reference proteome</keyword>
<dbReference type="EMBL" id="BOMB01000029">
    <property type="protein sequence ID" value="GID14091.1"/>
    <property type="molecule type" value="Genomic_DNA"/>
</dbReference>
<reference evidence="1" key="1">
    <citation type="submission" date="2021-01" db="EMBL/GenBank/DDBJ databases">
        <title>Whole genome shotgun sequence of Actinocatenispora rupis NBRC 107355.</title>
        <authorList>
            <person name="Komaki H."/>
            <person name="Tamura T."/>
        </authorList>
    </citation>
    <scope>NUCLEOTIDE SEQUENCE</scope>
    <source>
        <strain evidence="1">NBRC 107355</strain>
    </source>
</reference>
<protein>
    <submittedName>
        <fullName evidence="1">Uncharacterized protein</fullName>
    </submittedName>
</protein>